<dbReference type="OrthoDB" id="6077919at2759"/>
<dbReference type="VEuPathDB" id="VectorBase:SCAU011797"/>
<evidence type="ECO:0000256" key="3">
    <source>
        <dbReference type="ARBA" id="ARBA00022737"/>
    </source>
</evidence>
<dbReference type="EnsemblMetazoa" id="SCAU011797-RA">
    <property type="protein sequence ID" value="SCAU011797-PA"/>
    <property type="gene ID" value="SCAU011797"/>
</dbReference>
<feature type="domain" description="C2H2-type" evidence="9">
    <location>
        <begin position="337"/>
        <end position="364"/>
    </location>
</feature>
<keyword evidence="4" id="KW-0862">Zinc</keyword>
<gene>
    <name evidence="10" type="primary">106084400</name>
</gene>
<dbReference type="Proteomes" id="UP000095300">
    <property type="component" value="Unassembled WGS sequence"/>
</dbReference>
<evidence type="ECO:0000313" key="11">
    <source>
        <dbReference type="Proteomes" id="UP000095300"/>
    </source>
</evidence>
<keyword evidence="5" id="KW-0805">Transcription regulation</keyword>
<dbReference type="SUPFAM" id="SSF57667">
    <property type="entry name" value="beta-beta-alpha zinc fingers"/>
    <property type="match status" value="7"/>
</dbReference>
<feature type="domain" description="C2H2-type" evidence="9">
    <location>
        <begin position="480"/>
        <end position="507"/>
    </location>
</feature>
<dbReference type="AlphaFoldDB" id="A0A1I8PWM5"/>
<dbReference type="PANTHER" id="PTHR24399">
    <property type="entry name" value="ZINC FINGER AND BTB DOMAIN-CONTAINING"/>
    <property type="match status" value="1"/>
</dbReference>
<keyword evidence="6" id="KW-0804">Transcription</keyword>
<comment type="subcellular location">
    <subcellularLocation>
        <location evidence="1">Nucleus</location>
    </subcellularLocation>
</comment>
<dbReference type="InterPro" id="IPR036236">
    <property type="entry name" value="Znf_C2H2_sf"/>
</dbReference>
<evidence type="ECO:0000259" key="9">
    <source>
        <dbReference type="PROSITE" id="PS50157"/>
    </source>
</evidence>
<feature type="domain" description="C2H2-type" evidence="9">
    <location>
        <begin position="152"/>
        <end position="180"/>
    </location>
</feature>
<evidence type="ECO:0000256" key="6">
    <source>
        <dbReference type="ARBA" id="ARBA00023163"/>
    </source>
</evidence>
<protein>
    <recommendedName>
        <fullName evidence="9">C2H2-type domain-containing protein</fullName>
    </recommendedName>
</protein>
<feature type="domain" description="C2H2-type" evidence="9">
    <location>
        <begin position="509"/>
        <end position="531"/>
    </location>
</feature>
<sequence>MEHSVEILSNILLPPCFCYFCKFQIGADMDLRQHYEEYHRHEFLEYYPKESAEQYHKEVSEETMTPGFLDILPQGKAKAKNRRKKFEEHEKPHQCPICKKGFTQRSSCLRHVKELHEQPKSLACDQCELKFNNQTNLRTHLKRIHGVTFEVFKCPHCARIYHKPSSLSRHLLSAHNDIKAELSQATNGDVGYMENDPQFLAENVLQELKQFQKAIAVTEHIEGCELSQAVESSENKTVITSIEDAVVEEIIIKDRLNPQDIIMEHKVQRIKRSDGYYYICEYCSKEFRKRWSYIRHHRTHTKVRPYVCVVCKKSFPTQNELKRHCSTHILSEKKQFYRCPKCMKSFSTITGFDTHISSHTPESYISFNCKQCPKVFSSLKMYFNHNHADPELDILKSLLPSPICMLEGKERDYVEEKQKTNTDLKCALCGLEQISMQALKQHEKRHNNLLKHQCMVCKRFYTSMCTLRVHARIHLNNRKFKCSQCNKKFQTKYDLKRHELVHNNSIKNYKCRYCDQHFKTISYCRSHMMTHLKQLIKTSVNVANKKEATELPQQQVVLQAVVQNNNNLEIVIKNMTMQKKPKRPRQPKALEDFVCIKCGQKFRYQAWLRKHMIESHSTDKPFQCETCFKAFKKMSTLKHHILTHANQEEQAKPTCQVCGKLYANQKSLRVHLRIHTEEKRFKCSLDSSCTAAFRTSGHLASHQKSKHHLNTIKKKKHFQCNSLNITNYKLNCQLIVRRSRG</sequence>
<dbReference type="STRING" id="35570.A0A1I8PWM5"/>
<evidence type="ECO:0000256" key="7">
    <source>
        <dbReference type="ARBA" id="ARBA00023242"/>
    </source>
</evidence>
<reference evidence="10" key="1">
    <citation type="submission" date="2020-05" db="UniProtKB">
        <authorList>
            <consortium name="EnsemblMetazoa"/>
        </authorList>
    </citation>
    <scope>IDENTIFICATION</scope>
    <source>
        <strain evidence="10">USDA</strain>
    </source>
</reference>
<dbReference type="Gene3D" id="3.30.160.60">
    <property type="entry name" value="Classic Zinc Finger"/>
    <property type="match status" value="10"/>
</dbReference>
<feature type="domain" description="C2H2-type" evidence="9">
    <location>
        <begin position="622"/>
        <end position="649"/>
    </location>
</feature>
<dbReference type="InterPro" id="IPR013087">
    <property type="entry name" value="Znf_C2H2_type"/>
</dbReference>
<accession>A0A1I8PWM5</accession>
<dbReference type="PROSITE" id="PS00028">
    <property type="entry name" value="ZINC_FINGER_C2H2_1"/>
    <property type="match status" value="12"/>
</dbReference>
<dbReference type="GO" id="GO:0005654">
    <property type="term" value="C:nucleoplasm"/>
    <property type="evidence" value="ECO:0007669"/>
    <property type="project" value="TreeGrafter"/>
</dbReference>
<evidence type="ECO:0000313" key="10">
    <source>
        <dbReference type="EnsemblMetazoa" id="SCAU011797-PA"/>
    </source>
</evidence>
<name>A0A1I8PWM5_STOCA</name>
<keyword evidence="2" id="KW-0479">Metal-binding</keyword>
<feature type="domain" description="C2H2-type" evidence="9">
    <location>
        <begin position="122"/>
        <end position="145"/>
    </location>
</feature>
<dbReference type="PROSITE" id="PS50157">
    <property type="entry name" value="ZINC_FINGER_C2H2_2"/>
    <property type="match status" value="13"/>
</dbReference>
<keyword evidence="11" id="KW-1185">Reference proteome</keyword>
<evidence type="ECO:0000256" key="5">
    <source>
        <dbReference type="ARBA" id="ARBA00023015"/>
    </source>
</evidence>
<dbReference type="SMART" id="SM00355">
    <property type="entry name" value="ZnF_C2H2"/>
    <property type="match status" value="16"/>
</dbReference>
<dbReference type="PANTHER" id="PTHR24399:SF23">
    <property type="entry name" value="C2H2-TYPE DOMAIN-CONTAINING PROTEIN"/>
    <property type="match status" value="1"/>
</dbReference>
<keyword evidence="7" id="KW-0539">Nucleus</keyword>
<feature type="domain" description="C2H2-type" evidence="9">
    <location>
        <begin position="278"/>
        <end position="305"/>
    </location>
</feature>
<dbReference type="GO" id="GO:0001227">
    <property type="term" value="F:DNA-binding transcription repressor activity, RNA polymerase II-specific"/>
    <property type="evidence" value="ECO:0007669"/>
    <property type="project" value="TreeGrafter"/>
</dbReference>
<dbReference type="GO" id="GO:0008270">
    <property type="term" value="F:zinc ion binding"/>
    <property type="evidence" value="ECO:0007669"/>
    <property type="project" value="UniProtKB-KW"/>
</dbReference>
<feature type="domain" description="C2H2-type" evidence="9">
    <location>
        <begin position="593"/>
        <end position="621"/>
    </location>
</feature>
<evidence type="ECO:0000256" key="1">
    <source>
        <dbReference type="ARBA" id="ARBA00004123"/>
    </source>
</evidence>
<feature type="domain" description="C2H2-type" evidence="9">
    <location>
        <begin position="653"/>
        <end position="680"/>
    </location>
</feature>
<dbReference type="Pfam" id="PF00096">
    <property type="entry name" value="zf-C2H2"/>
    <property type="match status" value="7"/>
</dbReference>
<organism evidence="10 11">
    <name type="scientific">Stomoxys calcitrans</name>
    <name type="common">Stable fly</name>
    <name type="synonym">Conops calcitrans</name>
    <dbReference type="NCBI Taxonomy" id="35570"/>
    <lineage>
        <taxon>Eukaryota</taxon>
        <taxon>Metazoa</taxon>
        <taxon>Ecdysozoa</taxon>
        <taxon>Arthropoda</taxon>
        <taxon>Hexapoda</taxon>
        <taxon>Insecta</taxon>
        <taxon>Pterygota</taxon>
        <taxon>Neoptera</taxon>
        <taxon>Endopterygota</taxon>
        <taxon>Diptera</taxon>
        <taxon>Brachycera</taxon>
        <taxon>Muscomorpha</taxon>
        <taxon>Muscoidea</taxon>
        <taxon>Muscidae</taxon>
        <taxon>Stomoxys</taxon>
    </lineage>
</organism>
<evidence type="ECO:0000256" key="2">
    <source>
        <dbReference type="ARBA" id="ARBA00022723"/>
    </source>
</evidence>
<evidence type="ECO:0000256" key="8">
    <source>
        <dbReference type="PROSITE-ProRule" id="PRU00042"/>
    </source>
</evidence>
<feature type="domain" description="C2H2-type" evidence="9">
    <location>
        <begin position="452"/>
        <end position="479"/>
    </location>
</feature>
<evidence type="ECO:0000256" key="4">
    <source>
        <dbReference type="ARBA" id="ARBA00022833"/>
    </source>
</evidence>
<keyword evidence="3" id="KW-0677">Repeat</keyword>
<feature type="domain" description="C2H2-type" evidence="9">
    <location>
        <begin position="681"/>
        <end position="707"/>
    </location>
</feature>
<feature type="domain" description="C2H2-type" evidence="9">
    <location>
        <begin position="306"/>
        <end position="333"/>
    </location>
</feature>
<keyword evidence="8" id="KW-0863">Zinc-finger</keyword>
<feature type="domain" description="C2H2-type" evidence="9">
    <location>
        <begin position="93"/>
        <end position="121"/>
    </location>
</feature>
<proteinExistence type="predicted"/>
<dbReference type="GO" id="GO:0000978">
    <property type="term" value="F:RNA polymerase II cis-regulatory region sequence-specific DNA binding"/>
    <property type="evidence" value="ECO:0007669"/>
    <property type="project" value="TreeGrafter"/>
</dbReference>